<proteinExistence type="predicted"/>
<dbReference type="Proteomes" id="UP000304953">
    <property type="component" value="Unassembled WGS sequence"/>
</dbReference>
<evidence type="ECO:0000313" key="1">
    <source>
        <dbReference type="EMBL" id="TGY97530.1"/>
    </source>
</evidence>
<sequence length="250" mass="28577">MQGITPESQAYMGSIVSEAFMEFDKHTLMPFYQKMNDAIRTESGRALATGGNIYCSANFTSGIGRVKGPDGNPEPRQIYAPHGYDSVVDSDNYENFSQENVVALFADKRTTQERLQMPVIVGEWGAFPSKDFSNRLIDQMNEILESYLWSSAYWQYLPGMEEDKNYSALKRAYPAWTDGVLKSYHYDRQKKQFQVSWTGKEVICYLPFMDYQFIGNGVLKTETVKKQQDSVYVKITSEQAGEMSVVIRNK</sequence>
<name>A0AC61RZG7_9FIRM</name>
<reference evidence="1" key="1">
    <citation type="submission" date="2019-04" db="EMBL/GenBank/DDBJ databases">
        <title>Microbes associate with the intestines of laboratory mice.</title>
        <authorList>
            <person name="Navarre W."/>
            <person name="Wong E."/>
            <person name="Huang K."/>
            <person name="Tropini C."/>
            <person name="Ng K."/>
            <person name="Yu B."/>
        </authorList>
    </citation>
    <scope>NUCLEOTIDE SEQUENCE</scope>
    <source>
        <strain evidence="1">NM01_1-7b</strain>
    </source>
</reference>
<organism evidence="1 2">
    <name type="scientific">Petralouisia muris</name>
    <dbReference type="NCBI Taxonomy" id="3032872"/>
    <lineage>
        <taxon>Bacteria</taxon>
        <taxon>Bacillati</taxon>
        <taxon>Bacillota</taxon>
        <taxon>Clostridia</taxon>
        <taxon>Lachnospirales</taxon>
        <taxon>Lachnospiraceae</taxon>
        <taxon>Petralouisia</taxon>
    </lineage>
</organism>
<accession>A0AC61RZG7</accession>
<gene>
    <name evidence="1" type="ORF">E5329_03900</name>
</gene>
<keyword evidence="2" id="KW-1185">Reference proteome</keyword>
<comment type="caution">
    <text evidence="1">The sequence shown here is derived from an EMBL/GenBank/DDBJ whole genome shotgun (WGS) entry which is preliminary data.</text>
</comment>
<evidence type="ECO:0000313" key="2">
    <source>
        <dbReference type="Proteomes" id="UP000304953"/>
    </source>
</evidence>
<dbReference type="EMBL" id="SRYA01000006">
    <property type="protein sequence ID" value="TGY97530.1"/>
    <property type="molecule type" value="Genomic_DNA"/>
</dbReference>
<protein>
    <submittedName>
        <fullName evidence="1">Uncharacterized protein</fullName>
    </submittedName>
</protein>